<name>A0A077WT08_9FUNG</name>
<evidence type="ECO:0008006" key="3">
    <source>
        <dbReference type="Google" id="ProtNLM"/>
    </source>
</evidence>
<feature type="signal peptide" evidence="1">
    <location>
        <begin position="1"/>
        <end position="18"/>
    </location>
</feature>
<proteinExistence type="predicted"/>
<sequence length="126" mass="14009">MKLIGLFGLLLAISPVFAAETGTCAEDLPSIMTAPYCVDERCTFVYAKTSFGKQKVDMYRSCAKPDAGVNCDTMKSSMNDCLSHQCSYLKIYKENDPSIKPKFACLPNIIQGVNYRDQPPRKIQPL</sequence>
<dbReference type="AlphaFoldDB" id="A0A077WT08"/>
<dbReference type="EMBL" id="LK023335">
    <property type="protein sequence ID" value="CDS10465.1"/>
    <property type="molecule type" value="Genomic_DNA"/>
</dbReference>
<accession>A0A077WT08</accession>
<feature type="chain" id="PRO_5001726592" description="Extracellular membrane protein CFEM domain-containing protein" evidence="1">
    <location>
        <begin position="19"/>
        <end position="126"/>
    </location>
</feature>
<organism evidence="2">
    <name type="scientific">Lichtheimia ramosa</name>
    <dbReference type="NCBI Taxonomy" id="688394"/>
    <lineage>
        <taxon>Eukaryota</taxon>
        <taxon>Fungi</taxon>
        <taxon>Fungi incertae sedis</taxon>
        <taxon>Mucoromycota</taxon>
        <taxon>Mucoromycotina</taxon>
        <taxon>Mucoromycetes</taxon>
        <taxon>Mucorales</taxon>
        <taxon>Lichtheimiaceae</taxon>
        <taxon>Lichtheimia</taxon>
    </lineage>
</organism>
<gene>
    <name evidence="2" type="ORF">LRAMOSA03141</name>
</gene>
<evidence type="ECO:0000313" key="2">
    <source>
        <dbReference type="EMBL" id="CDS10465.1"/>
    </source>
</evidence>
<reference evidence="2" key="1">
    <citation type="journal article" date="2014" name="Genome Announc.">
        <title>De novo whole-genome sequence and genome annotation of Lichtheimia ramosa.</title>
        <authorList>
            <person name="Linde J."/>
            <person name="Schwartze V."/>
            <person name="Binder U."/>
            <person name="Lass-Florl C."/>
            <person name="Voigt K."/>
            <person name="Horn F."/>
        </authorList>
    </citation>
    <scope>NUCLEOTIDE SEQUENCE</scope>
    <source>
        <strain evidence="2">JMRC FSU:6197</strain>
    </source>
</reference>
<protein>
    <recommendedName>
        <fullName evidence="3">Extracellular membrane protein CFEM domain-containing protein</fullName>
    </recommendedName>
</protein>
<evidence type="ECO:0000256" key="1">
    <source>
        <dbReference type="SAM" id="SignalP"/>
    </source>
</evidence>
<keyword evidence="1" id="KW-0732">Signal</keyword>